<evidence type="ECO:0000313" key="1">
    <source>
        <dbReference type="EMBL" id="PZP41907.1"/>
    </source>
</evidence>
<dbReference type="EMBL" id="QFOI01000476">
    <property type="protein sequence ID" value="PZP41907.1"/>
    <property type="molecule type" value="Genomic_DNA"/>
</dbReference>
<evidence type="ECO:0000313" key="2">
    <source>
        <dbReference type="Proteomes" id="UP000249645"/>
    </source>
</evidence>
<organism evidence="1 2">
    <name type="scientific">Pseudopedobacter saltans</name>
    <dbReference type="NCBI Taxonomy" id="151895"/>
    <lineage>
        <taxon>Bacteria</taxon>
        <taxon>Pseudomonadati</taxon>
        <taxon>Bacteroidota</taxon>
        <taxon>Sphingobacteriia</taxon>
        <taxon>Sphingobacteriales</taxon>
        <taxon>Sphingobacteriaceae</taxon>
        <taxon>Pseudopedobacter</taxon>
    </lineage>
</organism>
<name>A0A2W5EK40_9SPHI</name>
<feature type="non-terminal residue" evidence="1">
    <location>
        <position position="304"/>
    </location>
</feature>
<proteinExistence type="predicted"/>
<accession>A0A2W5EK40</accession>
<reference evidence="1 2" key="1">
    <citation type="submission" date="2017-11" db="EMBL/GenBank/DDBJ databases">
        <title>Infants hospitalized years apart are colonized by the same room-sourced microbial strains.</title>
        <authorList>
            <person name="Brooks B."/>
            <person name="Olm M.R."/>
            <person name="Firek B.A."/>
            <person name="Baker R."/>
            <person name="Thomas B.C."/>
            <person name="Morowitz M.J."/>
            <person name="Banfield J.F."/>
        </authorList>
    </citation>
    <scope>NUCLEOTIDE SEQUENCE [LARGE SCALE GENOMIC DNA]</scope>
    <source>
        <strain evidence="1">S2_009_000_R2_76</strain>
    </source>
</reference>
<gene>
    <name evidence="1" type="ORF">DI598_17650</name>
</gene>
<dbReference type="AlphaFoldDB" id="A0A2W5EK40"/>
<protein>
    <submittedName>
        <fullName evidence="1">Uncharacterized protein</fullName>
    </submittedName>
</protein>
<dbReference type="Proteomes" id="UP000249645">
    <property type="component" value="Unassembled WGS sequence"/>
</dbReference>
<comment type="caution">
    <text evidence="1">The sequence shown here is derived from an EMBL/GenBank/DDBJ whole genome shotgun (WGS) entry which is preliminary data.</text>
</comment>
<sequence length="304" mass="32135">MIVYLTSCISGVTPKVEPGNWQWRNANGSINTSTAINVPVTINTSYDVWSLRWQFLITITNSNSSNAIVNLNPYLQYLDAGSSSGSGNITMPMSTNRYAGDNQPNGSSFDRFSGNGGTISTSLFSSGYYATANWSQTDGWHTLSDEGTVYTGSINGSSNNANYTSGNAAFVLSSYAASTTSLSSSTISTVSNNPEYTTLSYSTNPSYSASILGNTNNAQIIVPSTNGSSVSNMVPSSVESSLPIVLSVNPNSTSIILLETEFHIKPAVNASNTAIGPKAGDRYFFRLRAFGSVGLGTYSSSTKQ</sequence>